<evidence type="ECO:0000256" key="1">
    <source>
        <dbReference type="ARBA" id="ARBA00022614"/>
    </source>
</evidence>
<feature type="compositionally biased region" description="Basic and acidic residues" evidence="3">
    <location>
        <begin position="121"/>
        <end position="140"/>
    </location>
</feature>
<dbReference type="SUPFAM" id="SSF52058">
    <property type="entry name" value="L domain-like"/>
    <property type="match status" value="1"/>
</dbReference>
<dbReference type="InterPro" id="IPR003591">
    <property type="entry name" value="Leu-rich_rpt_typical-subtyp"/>
</dbReference>
<name>A0A2B4R7D6_STYPI</name>
<dbReference type="Pfam" id="PF13855">
    <property type="entry name" value="LRR_8"/>
    <property type="match status" value="1"/>
</dbReference>
<reference evidence="5" key="1">
    <citation type="journal article" date="2017" name="bioRxiv">
        <title>Comparative analysis of the genomes of Stylophora pistillata and Acropora digitifera provides evidence for extensive differences between species of corals.</title>
        <authorList>
            <person name="Voolstra C.R."/>
            <person name="Li Y."/>
            <person name="Liew Y.J."/>
            <person name="Baumgarten S."/>
            <person name="Zoccola D."/>
            <person name="Flot J.-F."/>
            <person name="Tambutte S."/>
            <person name="Allemand D."/>
            <person name="Aranda M."/>
        </authorList>
    </citation>
    <scope>NUCLEOTIDE SEQUENCE [LARGE SCALE GENOMIC DNA]</scope>
</reference>
<proteinExistence type="predicted"/>
<accession>A0A2B4R7D6</accession>
<keyword evidence="4" id="KW-0675">Receptor</keyword>
<dbReference type="PROSITE" id="PS51450">
    <property type="entry name" value="LRR"/>
    <property type="match status" value="1"/>
</dbReference>
<protein>
    <submittedName>
        <fullName evidence="4">Leucine-rich repeat-containing G-protein coupled receptor 4</fullName>
    </submittedName>
</protein>
<dbReference type="SMART" id="SM00369">
    <property type="entry name" value="LRR_TYP"/>
    <property type="match status" value="3"/>
</dbReference>
<dbReference type="EMBL" id="LSMT01001530">
    <property type="protein sequence ID" value="PFX12185.1"/>
    <property type="molecule type" value="Genomic_DNA"/>
</dbReference>
<dbReference type="PANTHER" id="PTHR24366:SF96">
    <property type="entry name" value="LEUCINE RICH REPEAT CONTAINING 53"/>
    <property type="match status" value="1"/>
</dbReference>
<keyword evidence="5" id="KW-1185">Reference proteome</keyword>
<organism evidence="4 5">
    <name type="scientific">Stylophora pistillata</name>
    <name type="common">Smooth cauliflower coral</name>
    <dbReference type="NCBI Taxonomy" id="50429"/>
    <lineage>
        <taxon>Eukaryota</taxon>
        <taxon>Metazoa</taxon>
        <taxon>Cnidaria</taxon>
        <taxon>Anthozoa</taxon>
        <taxon>Hexacorallia</taxon>
        <taxon>Scleractinia</taxon>
        <taxon>Astrocoeniina</taxon>
        <taxon>Pocilloporidae</taxon>
        <taxon>Stylophora</taxon>
    </lineage>
</organism>
<keyword evidence="2" id="KW-0677">Repeat</keyword>
<dbReference type="AlphaFoldDB" id="A0A2B4R7D6"/>
<feature type="region of interest" description="Disordered" evidence="3">
    <location>
        <begin position="81"/>
        <end position="172"/>
    </location>
</feature>
<dbReference type="Gene3D" id="3.80.10.10">
    <property type="entry name" value="Ribonuclease Inhibitor"/>
    <property type="match status" value="1"/>
</dbReference>
<dbReference type="PANTHER" id="PTHR24366">
    <property type="entry name" value="IG(IMMUNOGLOBULIN) AND LRR(LEUCINE RICH REPEAT) DOMAINS"/>
    <property type="match status" value="1"/>
</dbReference>
<sequence length="172" mass="19527">MVISFRDLSNNELENLPPHIFRNVTAVEFLKMDYNKIERLPEDQFQGLVKLSELYLSENKIEALPDNIFKDVKNLKALTREAKAQTGKKSNQGSDSEFKGRNREAENDEQGHFGNEGAHANNEEGKGEHIEMQEIEYHEVPEEEVPEFPDLQLAGESKEQVGSEEIAGPSDK</sequence>
<dbReference type="InterPro" id="IPR032675">
    <property type="entry name" value="LRR_dom_sf"/>
</dbReference>
<evidence type="ECO:0000256" key="3">
    <source>
        <dbReference type="SAM" id="MobiDB-lite"/>
    </source>
</evidence>
<feature type="compositionally biased region" description="Basic and acidic residues" evidence="3">
    <location>
        <begin position="96"/>
        <end position="111"/>
    </location>
</feature>
<dbReference type="InterPro" id="IPR001611">
    <property type="entry name" value="Leu-rich_rpt"/>
</dbReference>
<gene>
    <name evidence="4" type="primary">LGR4</name>
    <name evidence="4" type="ORF">AWC38_SpisGene23895</name>
</gene>
<evidence type="ECO:0000256" key="2">
    <source>
        <dbReference type="ARBA" id="ARBA00022737"/>
    </source>
</evidence>
<feature type="non-terminal residue" evidence="4">
    <location>
        <position position="172"/>
    </location>
</feature>
<dbReference type="OrthoDB" id="5982776at2759"/>
<evidence type="ECO:0000313" key="4">
    <source>
        <dbReference type="EMBL" id="PFX12185.1"/>
    </source>
</evidence>
<comment type="caution">
    <text evidence="4">The sequence shown here is derived from an EMBL/GenBank/DDBJ whole genome shotgun (WGS) entry which is preliminary data.</text>
</comment>
<dbReference type="Proteomes" id="UP000225706">
    <property type="component" value="Unassembled WGS sequence"/>
</dbReference>
<dbReference type="STRING" id="50429.A0A2B4R7D6"/>
<keyword evidence="1" id="KW-0433">Leucine-rich repeat</keyword>
<evidence type="ECO:0000313" key="5">
    <source>
        <dbReference type="Proteomes" id="UP000225706"/>
    </source>
</evidence>